<keyword evidence="3" id="KW-1185">Reference proteome</keyword>
<dbReference type="AlphaFoldDB" id="A0A7I8IR99"/>
<proteinExistence type="predicted"/>
<dbReference type="EMBL" id="LR743592">
    <property type="protein sequence ID" value="CAA2620730.1"/>
    <property type="molecule type" value="Genomic_DNA"/>
</dbReference>
<keyword evidence="1" id="KW-1133">Transmembrane helix</keyword>
<evidence type="ECO:0000313" key="3">
    <source>
        <dbReference type="Proteomes" id="UP001189122"/>
    </source>
</evidence>
<sequence length="33" mass="3815">MKITFISISISACWPVGSPFNSFIHLLFYFLFS</sequence>
<keyword evidence="1" id="KW-0812">Transmembrane</keyword>
<name>A0A7I8IR99_SPIIN</name>
<evidence type="ECO:0000256" key="1">
    <source>
        <dbReference type="SAM" id="Phobius"/>
    </source>
</evidence>
<dbReference type="Proteomes" id="UP001189122">
    <property type="component" value="Unassembled WGS sequence"/>
</dbReference>
<organism evidence="2">
    <name type="scientific">Spirodela intermedia</name>
    <name type="common">Intermediate duckweed</name>
    <dbReference type="NCBI Taxonomy" id="51605"/>
    <lineage>
        <taxon>Eukaryota</taxon>
        <taxon>Viridiplantae</taxon>
        <taxon>Streptophyta</taxon>
        <taxon>Embryophyta</taxon>
        <taxon>Tracheophyta</taxon>
        <taxon>Spermatophyta</taxon>
        <taxon>Magnoliopsida</taxon>
        <taxon>Liliopsida</taxon>
        <taxon>Araceae</taxon>
        <taxon>Lemnoideae</taxon>
        <taxon>Spirodela</taxon>
    </lineage>
</organism>
<accession>A0A7I8IR99</accession>
<feature type="transmembrane region" description="Helical" evidence="1">
    <location>
        <begin position="12"/>
        <end position="32"/>
    </location>
</feature>
<protein>
    <submittedName>
        <fullName evidence="2">Uncharacterized protein</fullName>
    </submittedName>
</protein>
<evidence type="ECO:0000313" key="2">
    <source>
        <dbReference type="EMBL" id="CAA2620730.1"/>
    </source>
</evidence>
<dbReference type="EMBL" id="CACRZD030000005">
    <property type="protein sequence ID" value="CAA6660482.1"/>
    <property type="molecule type" value="Genomic_DNA"/>
</dbReference>
<keyword evidence="1" id="KW-0472">Membrane</keyword>
<reference evidence="2 3" key="1">
    <citation type="submission" date="2019-12" db="EMBL/GenBank/DDBJ databases">
        <authorList>
            <person name="Scholz U."/>
            <person name="Mascher M."/>
            <person name="Fiebig A."/>
        </authorList>
    </citation>
    <scope>NUCLEOTIDE SEQUENCE</scope>
</reference>
<gene>
    <name evidence="2" type="ORF">SI7747_05006899</name>
</gene>